<dbReference type="EMBL" id="BLXT01005617">
    <property type="protein sequence ID" value="GFO24539.1"/>
    <property type="molecule type" value="Genomic_DNA"/>
</dbReference>
<feature type="compositionally biased region" description="Polar residues" evidence="1">
    <location>
        <begin position="50"/>
        <end position="60"/>
    </location>
</feature>
<dbReference type="Proteomes" id="UP000735302">
    <property type="component" value="Unassembled WGS sequence"/>
</dbReference>
<keyword evidence="3" id="KW-1185">Reference proteome</keyword>
<evidence type="ECO:0000313" key="2">
    <source>
        <dbReference type="EMBL" id="GFO24539.1"/>
    </source>
</evidence>
<comment type="caution">
    <text evidence="2">The sequence shown here is derived from an EMBL/GenBank/DDBJ whole genome shotgun (WGS) entry which is preliminary data.</text>
</comment>
<gene>
    <name evidence="2" type="ORF">PoB_005104400</name>
</gene>
<proteinExistence type="predicted"/>
<reference evidence="2 3" key="1">
    <citation type="journal article" date="2021" name="Elife">
        <title>Chloroplast acquisition without the gene transfer in kleptoplastic sea slugs, Plakobranchus ocellatus.</title>
        <authorList>
            <person name="Maeda T."/>
            <person name="Takahashi S."/>
            <person name="Yoshida T."/>
            <person name="Shimamura S."/>
            <person name="Takaki Y."/>
            <person name="Nagai Y."/>
            <person name="Toyoda A."/>
            <person name="Suzuki Y."/>
            <person name="Arimoto A."/>
            <person name="Ishii H."/>
            <person name="Satoh N."/>
            <person name="Nishiyama T."/>
            <person name="Hasebe M."/>
            <person name="Maruyama T."/>
            <person name="Minagawa J."/>
            <person name="Obokata J."/>
            <person name="Shigenobu S."/>
        </authorList>
    </citation>
    <scope>NUCLEOTIDE SEQUENCE [LARGE SCALE GENOMIC DNA]</scope>
</reference>
<organism evidence="2 3">
    <name type="scientific">Plakobranchus ocellatus</name>
    <dbReference type="NCBI Taxonomy" id="259542"/>
    <lineage>
        <taxon>Eukaryota</taxon>
        <taxon>Metazoa</taxon>
        <taxon>Spiralia</taxon>
        <taxon>Lophotrochozoa</taxon>
        <taxon>Mollusca</taxon>
        <taxon>Gastropoda</taxon>
        <taxon>Heterobranchia</taxon>
        <taxon>Euthyneura</taxon>
        <taxon>Panpulmonata</taxon>
        <taxon>Sacoglossa</taxon>
        <taxon>Placobranchoidea</taxon>
        <taxon>Plakobranchidae</taxon>
        <taxon>Plakobranchus</taxon>
    </lineage>
</organism>
<accession>A0AAV4C1I1</accession>
<name>A0AAV4C1I1_9GAST</name>
<dbReference type="AlphaFoldDB" id="A0AAV4C1I1"/>
<sequence>MKKTFTHLDLATDKTRQETRQDRRREKITIVGFEPSPTPAPTALPDRGTKQTSTEPSASTKIEAFDSSHSPSHSIRLEYLC</sequence>
<protein>
    <submittedName>
        <fullName evidence="2">Uncharacterized protein</fullName>
    </submittedName>
</protein>
<evidence type="ECO:0000256" key="1">
    <source>
        <dbReference type="SAM" id="MobiDB-lite"/>
    </source>
</evidence>
<evidence type="ECO:0000313" key="3">
    <source>
        <dbReference type="Proteomes" id="UP000735302"/>
    </source>
</evidence>
<feature type="compositionally biased region" description="Basic and acidic residues" evidence="1">
    <location>
        <begin position="10"/>
        <end position="28"/>
    </location>
</feature>
<feature type="region of interest" description="Disordered" evidence="1">
    <location>
        <begin position="1"/>
        <end position="81"/>
    </location>
</feature>